<dbReference type="RefSeq" id="XP_060330300.1">
    <property type="nucleotide sequence ID" value="XM_060473288.1"/>
</dbReference>
<name>A0AA39KFV8_ARMTA</name>
<comment type="caution">
    <text evidence="1">The sequence shown here is derived from an EMBL/GenBank/DDBJ whole genome shotgun (WGS) entry which is preliminary data.</text>
</comment>
<dbReference type="AlphaFoldDB" id="A0AA39KFV8"/>
<evidence type="ECO:0000313" key="1">
    <source>
        <dbReference type="EMBL" id="KAK0458008.1"/>
    </source>
</evidence>
<reference evidence="1" key="1">
    <citation type="submission" date="2023-06" db="EMBL/GenBank/DDBJ databases">
        <authorList>
            <consortium name="Lawrence Berkeley National Laboratory"/>
            <person name="Ahrendt S."/>
            <person name="Sahu N."/>
            <person name="Indic B."/>
            <person name="Wong-Bajracharya J."/>
            <person name="Merenyi Z."/>
            <person name="Ke H.-M."/>
            <person name="Monk M."/>
            <person name="Kocsube S."/>
            <person name="Drula E."/>
            <person name="Lipzen A."/>
            <person name="Balint B."/>
            <person name="Henrissat B."/>
            <person name="Andreopoulos B."/>
            <person name="Martin F.M."/>
            <person name="Harder C.B."/>
            <person name="Rigling D."/>
            <person name="Ford K.L."/>
            <person name="Foster G.D."/>
            <person name="Pangilinan J."/>
            <person name="Papanicolaou A."/>
            <person name="Barry K."/>
            <person name="LaButti K."/>
            <person name="Viragh M."/>
            <person name="Koriabine M."/>
            <person name="Yan M."/>
            <person name="Riley R."/>
            <person name="Champramary S."/>
            <person name="Plett K.L."/>
            <person name="Tsai I.J."/>
            <person name="Slot J."/>
            <person name="Sipos G."/>
            <person name="Plett J."/>
            <person name="Nagy L.G."/>
            <person name="Grigoriev I.V."/>
        </authorList>
    </citation>
    <scope>NUCLEOTIDE SEQUENCE</scope>
    <source>
        <strain evidence="1">CCBAS 213</strain>
    </source>
</reference>
<proteinExistence type="predicted"/>
<gene>
    <name evidence="1" type="ORF">EV420DRAFT_1545921</name>
</gene>
<dbReference type="Proteomes" id="UP001175211">
    <property type="component" value="Unassembled WGS sequence"/>
</dbReference>
<protein>
    <submittedName>
        <fullName evidence="1">Uncharacterized protein</fullName>
    </submittedName>
</protein>
<evidence type="ECO:0000313" key="2">
    <source>
        <dbReference type="Proteomes" id="UP001175211"/>
    </source>
</evidence>
<dbReference type="GeneID" id="85356836"/>
<sequence>IPNIAQVFGICRSPNFPAIIPFDDYERNLTAKQIVPFYIQLSVAEHLFRHYPLSAMRSRADAADVRKAISLSMNTGQIVVTAMVSFEYLIGSFIMWISRTPGDRVQFWGLLNGEPHPSEISRWSSSLTLRKDNLCNVFSIHQLNLTCRVVY</sequence>
<accession>A0AA39KFV8</accession>
<keyword evidence="2" id="KW-1185">Reference proteome</keyword>
<feature type="non-terminal residue" evidence="1">
    <location>
        <position position="151"/>
    </location>
</feature>
<dbReference type="EMBL" id="JAUEPS010000019">
    <property type="protein sequence ID" value="KAK0458008.1"/>
    <property type="molecule type" value="Genomic_DNA"/>
</dbReference>
<organism evidence="1 2">
    <name type="scientific">Armillaria tabescens</name>
    <name type="common">Ringless honey mushroom</name>
    <name type="synonym">Agaricus tabescens</name>
    <dbReference type="NCBI Taxonomy" id="1929756"/>
    <lineage>
        <taxon>Eukaryota</taxon>
        <taxon>Fungi</taxon>
        <taxon>Dikarya</taxon>
        <taxon>Basidiomycota</taxon>
        <taxon>Agaricomycotina</taxon>
        <taxon>Agaricomycetes</taxon>
        <taxon>Agaricomycetidae</taxon>
        <taxon>Agaricales</taxon>
        <taxon>Marasmiineae</taxon>
        <taxon>Physalacriaceae</taxon>
        <taxon>Desarmillaria</taxon>
    </lineage>
</organism>